<feature type="repeat" description="WD" evidence="14">
    <location>
        <begin position="313"/>
        <end position="354"/>
    </location>
</feature>
<feature type="repeat" description="WD" evidence="14">
    <location>
        <begin position="543"/>
        <end position="577"/>
    </location>
</feature>
<dbReference type="GO" id="GO:0005813">
    <property type="term" value="C:centrosome"/>
    <property type="evidence" value="ECO:0007669"/>
    <property type="project" value="UniProtKB-SubCell"/>
</dbReference>
<dbReference type="AlphaFoldDB" id="A0AA35LFL2"/>
<feature type="initiator methionine" description="Removed" evidence="13">
    <location>
        <position position="168"/>
    </location>
</feature>
<reference evidence="17" key="1">
    <citation type="submission" date="2022-12" db="EMBL/GenBank/DDBJ databases">
        <authorList>
            <person name="Alioto T."/>
            <person name="Alioto T."/>
            <person name="Gomez Garrido J."/>
        </authorList>
    </citation>
    <scope>NUCLEOTIDE SEQUENCE</scope>
</reference>
<evidence type="ECO:0000256" key="14">
    <source>
        <dbReference type="PROSITE-ProRule" id="PRU00221"/>
    </source>
</evidence>
<dbReference type="InterPro" id="IPR017252">
    <property type="entry name" value="Dynein_regulator_LIS1"/>
</dbReference>
<keyword evidence="13" id="KW-0217">Developmental protein</keyword>
<dbReference type="EMBL" id="OX395141">
    <property type="protein sequence ID" value="CAI5794923.1"/>
    <property type="molecule type" value="Genomic_DNA"/>
</dbReference>
<keyword evidence="9 13" id="KW-0524">Neurogenesis</keyword>
<comment type="function">
    <text evidence="13">Positively regulates the activity of the minus-end directed microtubule motor protein dynein. May enhance dynein-mediated microtubule sliding by targeting dynein to the microtubule plus end. Required for several dynein- and microtubule-dependent processes such as the maintenance of Golgi integrity, the peripheral transport of microtubule fragments and the coupling of the nucleus and centrosome. May be required for proliferation of neuronal precursors and neuronal migration.</text>
</comment>
<dbReference type="InterPro" id="IPR015943">
    <property type="entry name" value="WD40/YVTN_repeat-like_dom_sf"/>
</dbReference>
<comment type="subcellular location">
    <subcellularLocation>
        <location evidence="13">Cytoplasm</location>
        <location evidence="13">Cytoskeleton</location>
    </subcellularLocation>
    <subcellularLocation>
        <location evidence="13">Cytoplasm</location>
        <location evidence="13">Cytoskeleton</location>
        <location evidence="13">Microtubule organizing center</location>
        <location evidence="13">Centrosome</location>
    </subcellularLocation>
    <text evidence="13">Localizes to the plus end of microtubules and to the centrosome.</text>
</comment>
<keyword evidence="11 13" id="KW-0206">Cytoskeleton</keyword>
<dbReference type="PROSITE" id="PS50082">
    <property type="entry name" value="WD_REPEATS_2"/>
    <property type="match status" value="7"/>
</dbReference>
<dbReference type="PROSITE" id="PS00678">
    <property type="entry name" value="WD_REPEATS_1"/>
    <property type="match status" value="4"/>
</dbReference>
<feature type="repeat" description="WD" evidence="14">
    <location>
        <begin position="397"/>
        <end position="438"/>
    </location>
</feature>
<keyword evidence="8 13" id="KW-0221">Differentiation</keyword>
<dbReference type="PROSITE" id="PS50294">
    <property type="entry name" value="WD_REPEATS_REGION"/>
    <property type="match status" value="6"/>
</dbReference>
<sequence length="577" mass="64925">MSGTESGLVLLLWRRRLPSSSSPPTPRHRLLLGRAARRESAAVDAAAAADDDEGRRRRRRARRPLPPKKEHRCDPSARPSSASLLPQASSIFFLHKPAKGEGAERALLRRGRLCASPGPKEATSSPPPSLYALASRAEPAPVNWWERPRRLGWNESSLLNASCLLATMVLSQRQRDELNRAIADYLRSNGYEEAYSVFKKEAELDVNEELDKKYAGLLEKKWTSVIRLQKKVMELESKLNEAKEEFTSGGPLGQKRDPKEWIPRPPEKYALSGHRSPVTRVIFHPVFSVMVSASEDATIKVWDYETGDFERTLKGHTDSVQDISFDHSGKLLASCSADMTIKLWDFQGFECIRTMHGHDHNVSSVAIMPNGDHIVSASRDKTIKMWEVQTGYCVKTFTGHREWVRMVRPNQDGTLIASSSNDQTVRVWVVATKECKAELREHEHVVECISWAPESSYSTISEATGSETKKSGKPGPFLLSGSRDKTIKMWDISTGMCLMTLVGHDNWVRGVLFHSGGKFILSCADDKTLRVWDYKNKRCMKTLNAHEHFVTSLDFHKTAPFVVTGSVDQTVKVWECR</sequence>
<evidence type="ECO:0000256" key="4">
    <source>
        <dbReference type="ARBA" id="ARBA00022618"/>
    </source>
</evidence>
<evidence type="ECO:0000256" key="7">
    <source>
        <dbReference type="ARBA" id="ARBA00022776"/>
    </source>
</evidence>
<dbReference type="InterPro" id="IPR036322">
    <property type="entry name" value="WD40_repeat_dom_sf"/>
</dbReference>
<evidence type="ECO:0000256" key="12">
    <source>
        <dbReference type="ARBA" id="ARBA00023306"/>
    </source>
</evidence>
<evidence type="ECO:0000256" key="3">
    <source>
        <dbReference type="ARBA" id="ARBA00022574"/>
    </source>
</evidence>
<dbReference type="PRINTS" id="PR00320">
    <property type="entry name" value="GPROTEINBRPT"/>
</dbReference>
<dbReference type="GO" id="GO:0005737">
    <property type="term" value="C:cytoplasm"/>
    <property type="evidence" value="ECO:0007669"/>
    <property type="project" value="UniProtKB-UniRule"/>
</dbReference>
<dbReference type="PROSITE" id="PS50896">
    <property type="entry name" value="LISH"/>
    <property type="match status" value="1"/>
</dbReference>
<keyword evidence="6" id="KW-0677">Repeat</keyword>
<dbReference type="PANTHER" id="PTHR44129">
    <property type="entry name" value="WD REPEAT-CONTAINING PROTEIN POP1"/>
    <property type="match status" value="1"/>
</dbReference>
<dbReference type="SUPFAM" id="SSF50978">
    <property type="entry name" value="WD40 repeat-like"/>
    <property type="match status" value="1"/>
</dbReference>
<dbReference type="HAMAP" id="MF_03141">
    <property type="entry name" value="lis1"/>
    <property type="match status" value="1"/>
</dbReference>
<feature type="repeat" description="WD" evidence="14">
    <location>
        <begin position="355"/>
        <end position="396"/>
    </location>
</feature>
<keyword evidence="4 13" id="KW-0132">Cell division</keyword>
<dbReference type="SUPFAM" id="SSF109925">
    <property type="entry name" value="Lissencephaly-1 protein (Lis-1, PAF-AH alpha) N-terminal domain"/>
    <property type="match status" value="1"/>
</dbReference>
<dbReference type="Proteomes" id="UP001178461">
    <property type="component" value="Chromosome 15"/>
</dbReference>
<dbReference type="Gene3D" id="1.20.960.30">
    <property type="match status" value="1"/>
</dbReference>
<dbReference type="InterPro" id="IPR019775">
    <property type="entry name" value="WD40_repeat_CS"/>
</dbReference>
<protein>
    <recommendedName>
        <fullName evidence="13">Lissencephaly-1 homolog</fullName>
    </recommendedName>
</protein>
<dbReference type="GO" id="GO:0030154">
    <property type="term" value="P:cell differentiation"/>
    <property type="evidence" value="ECO:0007669"/>
    <property type="project" value="UniProtKB-KW"/>
</dbReference>
<evidence type="ECO:0000256" key="13">
    <source>
        <dbReference type="HAMAP-Rule" id="MF_03141"/>
    </source>
</evidence>
<dbReference type="GO" id="GO:0000132">
    <property type="term" value="P:establishment of mitotic spindle orientation"/>
    <property type="evidence" value="ECO:0007669"/>
    <property type="project" value="UniProtKB-UniRule"/>
</dbReference>
<evidence type="ECO:0000313" key="18">
    <source>
        <dbReference type="Proteomes" id="UP001178461"/>
    </source>
</evidence>
<comment type="subunit">
    <text evidence="13">Can self-associate. Interacts with dynein, dynactin, NDE1 and NDEL1.</text>
</comment>
<dbReference type="SMART" id="SM00320">
    <property type="entry name" value="WD40"/>
    <property type="match status" value="7"/>
</dbReference>
<feature type="compositionally biased region" description="Basic residues" evidence="15">
    <location>
        <begin position="56"/>
        <end position="66"/>
    </location>
</feature>
<evidence type="ECO:0000256" key="9">
    <source>
        <dbReference type="ARBA" id="ARBA00022902"/>
    </source>
</evidence>
<dbReference type="InterPro" id="IPR020472">
    <property type="entry name" value="WD40_PAC1"/>
</dbReference>
<dbReference type="CDD" id="cd00200">
    <property type="entry name" value="WD40"/>
    <property type="match status" value="1"/>
</dbReference>
<dbReference type="GO" id="GO:0051012">
    <property type="term" value="P:microtubule sliding"/>
    <property type="evidence" value="ECO:0007669"/>
    <property type="project" value="UniProtKB-UniRule"/>
</dbReference>
<keyword evidence="5 13" id="KW-0493">Microtubule</keyword>
<dbReference type="Pfam" id="PF24951">
    <property type="entry name" value="LisH_PAC1"/>
    <property type="match status" value="1"/>
</dbReference>
<comment type="similarity">
    <text evidence="13">Belongs to the WD repeat LIS1/nudF family.</text>
</comment>
<evidence type="ECO:0000256" key="6">
    <source>
        <dbReference type="ARBA" id="ARBA00022737"/>
    </source>
</evidence>
<evidence type="ECO:0000256" key="5">
    <source>
        <dbReference type="ARBA" id="ARBA00022701"/>
    </source>
</evidence>
<feature type="domain" description="PAC1-like LisH-like dimerisation" evidence="16">
    <location>
        <begin position="172"/>
        <end position="206"/>
    </location>
</feature>
<keyword evidence="10 13" id="KW-0175">Coiled coil</keyword>
<feature type="repeat" description="WD" evidence="14">
    <location>
        <begin position="271"/>
        <end position="312"/>
    </location>
</feature>
<evidence type="ECO:0000256" key="10">
    <source>
        <dbReference type="ARBA" id="ARBA00023054"/>
    </source>
</evidence>
<organism evidence="17 18">
    <name type="scientific">Podarcis lilfordi</name>
    <name type="common">Lilford's wall lizard</name>
    <dbReference type="NCBI Taxonomy" id="74358"/>
    <lineage>
        <taxon>Eukaryota</taxon>
        <taxon>Metazoa</taxon>
        <taxon>Chordata</taxon>
        <taxon>Craniata</taxon>
        <taxon>Vertebrata</taxon>
        <taxon>Euteleostomi</taxon>
        <taxon>Lepidosauria</taxon>
        <taxon>Squamata</taxon>
        <taxon>Bifurcata</taxon>
        <taxon>Unidentata</taxon>
        <taxon>Episquamata</taxon>
        <taxon>Laterata</taxon>
        <taxon>Lacertibaenia</taxon>
        <taxon>Lacertidae</taxon>
        <taxon>Podarcis</taxon>
    </lineage>
</organism>
<dbReference type="GO" id="GO:0005874">
    <property type="term" value="C:microtubule"/>
    <property type="evidence" value="ECO:0007669"/>
    <property type="project" value="UniProtKB-KW"/>
</dbReference>
<dbReference type="GO" id="GO:0070840">
    <property type="term" value="F:dynein complex binding"/>
    <property type="evidence" value="ECO:0007669"/>
    <property type="project" value="UniProtKB-UniRule"/>
</dbReference>
<evidence type="ECO:0000256" key="11">
    <source>
        <dbReference type="ARBA" id="ARBA00023212"/>
    </source>
</evidence>
<feature type="repeat" description="WD" evidence="14">
    <location>
        <begin position="475"/>
        <end position="500"/>
    </location>
</feature>
<dbReference type="InterPro" id="IPR050349">
    <property type="entry name" value="WD_LIS1/nudF_dynein_reg"/>
</dbReference>
<evidence type="ECO:0000313" key="17">
    <source>
        <dbReference type="EMBL" id="CAI5794923.1"/>
    </source>
</evidence>
<dbReference type="Gene3D" id="2.130.10.10">
    <property type="entry name" value="YVTN repeat-like/Quinoprotein amine dehydrogenase"/>
    <property type="match status" value="1"/>
</dbReference>
<evidence type="ECO:0000256" key="15">
    <source>
        <dbReference type="SAM" id="MobiDB-lite"/>
    </source>
</evidence>
<keyword evidence="2 13" id="KW-0963">Cytoplasm</keyword>
<dbReference type="InterPro" id="IPR006594">
    <property type="entry name" value="LisH"/>
</dbReference>
<keyword evidence="3 14" id="KW-0853">WD repeat</keyword>
<keyword evidence="1 13" id="KW-0813">Transport</keyword>
<keyword evidence="7 13" id="KW-0498">Mitosis</keyword>
<keyword evidence="12 13" id="KW-0131">Cell cycle</keyword>
<feature type="region of interest" description="Disordered" evidence="15">
    <location>
        <begin position="38"/>
        <end position="82"/>
    </location>
</feature>
<dbReference type="InterPro" id="IPR001680">
    <property type="entry name" value="WD40_rpt"/>
</dbReference>
<evidence type="ECO:0000256" key="8">
    <source>
        <dbReference type="ARBA" id="ARBA00022782"/>
    </source>
</evidence>
<keyword evidence="18" id="KW-1185">Reference proteome</keyword>
<proteinExistence type="inferred from homology"/>
<comment type="domain">
    <text evidence="13">Dimerization mediated by the LisH domain may be required to activate dynein.</text>
</comment>
<evidence type="ECO:0000259" key="16">
    <source>
        <dbReference type="Pfam" id="PF24951"/>
    </source>
</evidence>
<name>A0AA35LFL2_9SAUR</name>
<accession>A0AA35LFL2</accession>
<evidence type="ECO:0000256" key="2">
    <source>
        <dbReference type="ARBA" id="ARBA00022490"/>
    </source>
</evidence>
<gene>
    <name evidence="13" type="primary">PAFAH1B1</name>
    <name evidence="13" type="synonym">LIS1</name>
    <name evidence="17" type="ORF">PODLI_1B015345</name>
</gene>
<dbReference type="GO" id="GO:0007399">
    <property type="term" value="P:nervous system development"/>
    <property type="evidence" value="ECO:0007669"/>
    <property type="project" value="UniProtKB-UniRule"/>
</dbReference>
<dbReference type="FunFam" id="2.130.10.10:FF:000038">
    <property type="entry name" value="Lissencephaly-1 homolog B"/>
    <property type="match status" value="1"/>
</dbReference>
<dbReference type="InterPro" id="IPR056795">
    <property type="entry name" value="PAC1-like_LisH-like_dom"/>
</dbReference>
<feature type="repeat" description="WD" evidence="14">
    <location>
        <begin position="501"/>
        <end position="542"/>
    </location>
</feature>
<evidence type="ECO:0000256" key="1">
    <source>
        <dbReference type="ARBA" id="ARBA00022448"/>
    </source>
</evidence>
<dbReference type="GO" id="GO:0005875">
    <property type="term" value="C:microtubule associated complex"/>
    <property type="evidence" value="ECO:0007669"/>
    <property type="project" value="UniProtKB-UniRule"/>
</dbReference>
<dbReference type="SMART" id="SM00667">
    <property type="entry name" value="LisH"/>
    <property type="match status" value="1"/>
</dbReference>
<dbReference type="InterPro" id="IPR037190">
    <property type="entry name" value="LIS1_N"/>
</dbReference>
<dbReference type="GO" id="GO:0051301">
    <property type="term" value="P:cell division"/>
    <property type="evidence" value="ECO:0007669"/>
    <property type="project" value="UniProtKB-KW"/>
</dbReference>
<dbReference type="FunFam" id="1.20.960.30:FF:000002">
    <property type="entry name" value="Platelet-activating factor acetylhydrolase ib"/>
    <property type="match status" value="1"/>
</dbReference>
<dbReference type="Pfam" id="PF00400">
    <property type="entry name" value="WD40"/>
    <property type="match status" value="7"/>
</dbReference>